<evidence type="ECO:0000256" key="1">
    <source>
        <dbReference type="ARBA" id="ARBA00003936"/>
    </source>
</evidence>
<dbReference type="GO" id="GO:0005634">
    <property type="term" value="C:nucleus"/>
    <property type="evidence" value="ECO:0007669"/>
    <property type="project" value="UniProtKB-SubCell"/>
</dbReference>
<evidence type="ECO:0000256" key="11">
    <source>
        <dbReference type="SAM" id="Coils"/>
    </source>
</evidence>
<accession>A0ABD0LBT2</accession>
<dbReference type="PANTHER" id="PTHR46822:SF1">
    <property type="entry name" value="COILED-COIL ALPHA-HELICAL ROD PROTEIN 1"/>
    <property type="match status" value="1"/>
</dbReference>
<protein>
    <recommendedName>
        <fullName evidence="4">Coiled-coil alpha-helical rod protein 1</fullName>
    </recommendedName>
    <alternativeName>
        <fullName evidence="10">Alpha-helical coiled-coil rod protein</fullName>
    </alternativeName>
</protein>
<keyword evidence="8 11" id="KW-0175">Coiled coil</keyword>
<evidence type="ECO:0000313" key="13">
    <source>
        <dbReference type="EMBL" id="KAK7496964.1"/>
    </source>
</evidence>
<proteinExistence type="predicted"/>
<keyword evidence="14" id="KW-1185">Reference proteome</keyword>
<evidence type="ECO:0000256" key="9">
    <source>
        <dbReference type="ARBA" id="ARBA00023242"/>
    </source>
</evidence>
<reference evidence="13 14" key="1">
    <citation type="journal article" date="2023" name="Sci. Data">
        <title>Genome assembly of the Korean intertidal mud-creeper Batillaria attramentaria.</title>
        <authorList>
            <person name="Patra A.K."/>
            <person name="Ho P.T."/>
            <person name="Jun S."/>
            <person name="Lee S.J."/>
            <person name="Kim Y."/>
            <person name="Won Y.J."/>
        </authorList>
    </citation>
    <scope>NUCLEOTIDE SEQUENCE [LARGE SCALE GENOMIC DNA]</scope>
    <source>
        <strain evidence="13">Wonlab-2016</strain>
    </source>
</reference>
<feature type="coiled-coil region" evidence="11">
    <location>
        <begin position="239"/>
        <end position="354"/>
    </location>
</feature>
<comment type="caution">
    <text evidence="13">The sequence shown here is derived from an EMBL/GenBank/DDBJ whole genome shotgun (WGS) entry which is preliminary data.</text>
</comment>
<sequence>MSVIIRVQLSDIFGLVVWFVLNCKVCSGTNFCRLVGYPPSTHPLWTLPLFQRQAHLMTCEFDLEKFTGLQWLIVIFLLCTLPCCEGRQQDLQLLPPSEFEKPKGMSQEPCQDWKKSSEEILALKLENQRLRYEVLNTSDSSQPQVALTHRSVTSEERRYADELISRQAEEIIKLKAQAQRLECEQRSMRDQYQEKLAALELEKETRVAALSDKLLRQNHEYEQQVMLSAMEEWEVIRLSEEHEGEVDDLQARLEHLSADLEQTKDRLTSQVADLTQELQAEREQSHSTEESLQQNLREKDAALQNAAHEVRQLRTYITESEQRHRPQEVWQKECETLENKLKIAEVEKQNLESSVQLMDVRLSSMKEILSTQEAELSKGKEETIDKNKLKELLLTRWRQKVYALLVQQKSSDLVSRKDLQNWQEKTSTLEDKLSSAYNTVSILQHTVAEREAEIQLGVNTTKKLQEELSQAQQMALSLDDKMAENRSDVERLADFAHSCEERFGPQCQVLQQAMTQLKSLGQRVSFASSRMELVKSQLLRREALKQLERTRGLEKAKADVDTEDSWRVDRQQFVKELERVRNERDLLTAQLKHDSEMWSEKTSSMRSQYDTDVGTLKKTVEDLELVNQEKSRTIEQLTEALEEKKSELTETAEYVETLRTEVARQEHTMMLALEDQRNELKKDWAEQMAEMERKLNDARREHTKAVVTVRQLERQMGRERERTQELQATMEAHNLAQLTHLQQQLQAVEKERNIFMATLRQEGLLGRLKSERGEPIRLQLQEEAEEQEASYSVTEVTETESQPPQDTSEPVSAVLEDLKALAPAVLDDTEESSDENQ</sequence>
<dbReference type="GO" id="GO:0005737">
    <property type="term" value="C:cytoplasm"/>
    <property type="evidence" value="ECO:0007669"/>
    <property type="project" value="UniProtKB-SubCell"/>
</dbReference>
<dbReference type="AlphaFoldDB" id="A0ABD0LBT2"/>
<gene>
    <name evidence="13" type="ORF">BaRGS_00011700</name>
</gene>
<comment type="subcellular location">
    <subcellularLocation>
        <location evidence="3">Cytoplasm</location>
    </subcellularLocation>
    <subcellularLocation>
        <location evidence="2">Nucleus</location>
    </subcellularLocation>
</comment>
<evidence type="ECO:0000256" key="12">
    <source>
        <dbReference type="SAM" id="MobiDB-lite"/>
    </source>
</evidence>
<dbReference type="PANTHER" id="PTHR46822">
    <property type="entry name" value="COILED-COIL ALPHA-HELICAL ROD PROTEIN 1"/>
    <property type="match status" value="1"/>
</dbReference>
<evidence type="ECO:0000256" key="8">
    <source>
        <dbReference type="ARBA" id="ARBA00023054"/>
    </source>
</evidence>
<keyword evidence="6" id="KW-0963">Cytoplasm</keyword>
<feature type="coiled-coil region" evidence="11">
    <location>
        <begin position="164"/>
        <end position="191"/>
    </location>
</feature>
<dbReference type="EMBL" id="JACVVK020000062">
    <property type="protein sequence ID" value="KAK7496964.1"/>
    <property type="molecule type" value="Genomic_DNA"/>
</dbReference>
<feature type="compositionally biased region" description="Polar residues" evidence="12">
    <location>
        <begin position="790"/>
        <end position="810"/>
    </location>
</feature>
<keyword evidence="9" id="KW-0539">Nucleus</keyword>
<keyword evidence="5" id="KW-0217">Developmental protein</keyword>
<organism evidence="13 14">
    <name type="scientific">Batillaria attramentaria</name>
    <dbReference type="NCBI Taxonomy" id="370345"/>
    <lineage>
        <taxon>Eukaryota</taxon>
        <taxon>Metazoa</taxon>
        <taxon>Spiralia</taxon>
        <taxon>Lophotrochozoa</taxon>
        <taxon>Mollusca</taxon>
        <taxon>Gastropoda</taxon>
        <taxon>Caenogastropoda</taxon>
        <taxon>Sorbeoconcha</taxon>
        <taxon>Cerithioidea</taxon>
        <taxon>Batillariidae</taxon>
        <taxon>Batillaria</taxon>
    </lineage>
</organism>
<evidence type="ECO:0000256" key="3">
    <source>
        <dbReference type="ARBA" id="ARBA00004496"/>
    </source>
</evidence>
<name>A0ABD0LBT2_9CAEN</name>
<feature type="region of interest" description="Disordered" evidence="12">
    <location>
        <begin position="778"/>
        <end position="815"/>
    </location>
</feature>
<evidence type="ECO:0000256" key="6">
    <source>
        <dbReference type="ARBA" id="ARBA00022490"/>
    </source>
</evidence>
<evidence type="ECO:0000256" key="10">
    <source>
        <dbReference type="ARBA" id="ARBA00031932"/>
    </source>
</evidence>
<evidence type="ECO:0000256" key="2">
    <source>
        <dbReference type="ARBA" id="ARBA00004123"/>
    </source>
</evidence>
<comment type="function">
    <text evidence="1">May be a regulator of keratinocyte proliferation or differentiation.</text>
</comment>
<feature type="coiled-coil region" evidence="11">
    <location>
        <begin position="620"/>
        <end position="729"/>
    </location>
</feature>
<dbReference type="GO" id="GO:0030154">
    <property type="term" value="P:cell differentiation"/>
    <property type="evidence" value="ECO:0007669"/>
    <property type="project" value="UniProtKB-KW"/>
</dbReference>
<evidence type="ECO:0000313" key="14">
    <source>
        <dbReference type="Proteomes" id="UP001519460"/>
    </source>
</evidence>
<dbReference type="InterPro" id="IPR009800">
    <property type="entry name" value="HCR"/>
</dbReference>
<keyword evidence="7" id="KW-0221">Differentiation</keyword>
<dbReference type="Pfam" id="PF07111">
    <property type="entry name" value="HCR"/>
    <property type="match status" value="1"/>
</dbReference>
<dbReference type="Proteomes" id="UP001519460">
    <property type="component" value="Unassembled WGS sequence"/>
</dbReference>
<evidence type="ECO:0000256" key="5">
    <source>
        <dbReference type="ARBA" id="ARBA00022473"/>
    </source>
</evidence>
<evidence type="ECO:0000256" key="4">
    <source>
        <dbReference type="ARBA" id="ARBA00016468"/>
    </source>
</evidence>
<evidence type="ECO:0000256" key="7">
    <source>
        <dbReference type="ARBA" id="ARBA00022782"/>
    </source>
</evidence>